<dbReference type="EMBL" id="RBUA01000547">
    <property type="protein sequence ID" value="RMU58747.1"/>
    <property type="molecule type" value="Genomic_DNA"/>
</dbReference>
<dbReference type="Proteomes" id="UP000280395">
    <property type="component" value="Unassembled WGS sequence"/>
</dbReference>
<comment type="caution">
    <text evidence="3">The sequence shown here is derived from an EMBL/GenBank/DDBJ whole genome shotgun (WGS) entry which is preliminary data.</text>
</comment>
<sequence>MDTPENLALISIIGFTTLALAITLIIRNKNRQKTKYSDQTTAPNTLDFKEKSKNNSSYAASKAKLEAGYENDIKSQIEQIKRLPSSEIESHFLKLIKTIDIHKKNKSLSVSTCETLASLANLAKQERKSALMKTNPSIDIKTHQHIKNEEKKISKPKR</sequence>
<feature type="transmembrane region" description="Helical" evidence="2">
    <location>
        <begin position="6"/>
        <end position="26"/>
    </location>
</feature>
<evidence type="ECO:0000256" key="1">
    <source>
        <dbReference type="SAM" id="MobiDB-lite"/>
    </source>
</evidence>
<feature type="compositionally biased region" description="Basic and acidic residues" evidence="1">
    <location>
        <begin position="140"/>
        <end position="158"/>
    </location>
</feature>
<organism evidence="3 4">
    <name type="scientific">Pseudomonas syringae pv. avii</name>
    <dbReference type="NCBI Taxonomy" id="663959"/>
    <lineage>
        <taxon>Bacteria</taxon>
        <taxon>Pseudomonadati</taxon>
        <taxon>Pseudomonadota</taxon>
        <taxon>Gammaproteobacteria</taxon>
        <taxon>Pseudomonadales</taxon>
        <taxon>Pseudomonadaceae</taxon>
        <taxon>Pseudomonas</taxon>
        <taxon>Pseudomonas syringae</taxon>
    </lineage>
</organism>
<keyword evidence="2" id="KW-0812">Transmembrane</keyword>
<evidence type="ECO:0000256" key="2">
    <source>
        <dbReference type="SAM" id="Phobius"/>
    </source>
</evidence>
<reference evidence="3 4" key="1">
    <citation type="submission" date="2018-08" db="EMBL/GenBank/DDBJ databases">
        <title>Recombination of ecologically and evolutionarily significant loci maintains genetic cohesion in the Pseudomonas syringae species complex.</title>
        <authorList>
            <person name="Dillon M."/>
            <person name="Thakur S."/>
            <person name="Almeida R.N.D."/>
            <person name="Weir B.S."/>
            <person name="Guttman D.S."/>
        </authorList>
    </citation>
    <scope>NUCLEOTIDE SEQUENCE [LARGE SCALE GENOMIC DNA]</scope>
    <source>
        <strain evidence="3 4">ICMP 14479</strain>
    </source>
</reference>
<protein>
    <submittedName>
        <fullName evidence="3">Uncharacterized protein</fullName>
    </submittedName>
</protein>
<keyword evidence="2" id="KW-0472">Membrane</keyword>
<evidence type="ECO:0000313" key="3">
    <source>
        <dbReference type="EMBL" id="RMU58747.1"/>
    </source>
</evidence>
<accession>A0A3M5VMR4</accession>
<feature type="region of interest" description="Disordered" evidence="1">
    <location>
        <begin position="130"/>
        <end position="158"/>
    </location>
</feature>
<gene>
    <name evidence="3" type="ORF">ALP29_04533</name>
</gene>
<keyword evidence="2" id="KW-1133">Transmembrane helix</keyword>
<evidence type="ECO:0000313" key="4">
    <source>
        <dbReference type="Proteomes" id="UP000280395"/>
    </source>
</evidence>
<dbReference type="RefSeq" id="WP_147475114.1">
    <property type="nucleotide sequence ID" value="NZ_RBUA01000547.1"/>
</dbReference>
<dbReference type="AlphaFoldDB" id="A0A3M5VMR4"/>
<name>A0A3M5VMR4_PSESX</name>
<proteinExistence type="predicted"/>